<dbReference type="PANTHER" id="PTHR33164:SF5">
    <property type="entry name" value="ORGANIC HYDROPEROXIDE RESISTANCE TRANSCRIPTIONAL REGULATOR"/>
    <property type="match status" value="1"/>
</dbReference>
<keyword evidence="4" id="KW-0238">DNA-binding</keyword>
<dbReference type="SUPFAM" id="SSF46785">
    <property type="entry name" value="Winged helix' DNA-binding domain"/>
    <property type="match status" value="1"/>
</dbReference>
<evidence type="ECO:0000313" key="8">
    <source>
        <dbReference type="Proteomes" id="UP000076128"/>
    </source>
</evidence>
<evidence type="ECO:0000256" key="5">
    <source>
        <dbReference type="ARBA" id="ARBA00023163"/>
    </source>
</evidence>
<evidence type="ECO:0000256" key="4">
    <source>
        <dbReference type="ARBA" id="ARBA00023125"/>
    </source>
</evidence>
<feature type="domain" description="HTH marR-type" evidence="6">
    <location>
        <begin position="8"/>
        <end position="145"/>
    </location>
</feature>
<dbReference type="GO" id="GO:0003700">
    <property type="term" value="F:DNA-binding transcription factor activity"/>
    <property type="evidence" value="ECO:0007669"/>
    <property type="project" value="InterPro"/>
</dbReference>
<dbReference type="OrthoDB" id="9806864at2"/>
<dbReference type="InterPro" id="IPR000835">
    <property type="entry name" value="HTH_MarR-typ"/>
</dbReference>
<sequence length="148" mass="16350">MTENPPLPQMLCFALYSANHAMQAAYKPMLDAAGLTYPQFLVLTLLWAEDDQTMSRIGAALHLESNTLTPMLKRMEAAGLVLRNRDPHDERQVRLTLTEAGSALRHETAGFSRAIGEKTRMTGEALDALRASIVTLRDILREGENGQA</sequence>
<gene>
    <name evidence="7" type="ORF">AKL17_4281</name>
</gene>
<dbReference type="RefSeq" id="WP_066817051.1">
    <property type="nucleotide sequence ID" value="NZ_CP012661.1"/>
</dbReference>
<dbReference type="PROSITE" id="PS50995">
    <property type="entry name" value="HTH_MARR_2"/>
    <property type="match status" value="1"/>
</dbReference>
<dbReference type="GO" id="GO:0006950">
    <property type="term" value="P:response to stress"/>
    <property type="evidence" value="ECO:0007669"/>
    <property type="project" value="TreeGrafter"/>
</dbReference>
<reference evidence="7 8" key="1">
    <citation type="submission" date="2015-09" db="EMBL/GenBank/DDBJ databases">
        <title>Complete genome sequence of Defluviimonas alba cai42t isolated from an oilfield in Xinjiang.</title>
        <authorList>
            <person name="Geng S."/>
            <person name="Pan X."/>
            <person name="Wu X."/>
        </authorList>
    </citation>
    <scope>NUCLEOTIDE SEQUENCE [LARGE SCALE GENOMIC DNA]</scope>
    <source>
        <strain evidence="8">cai42</strain>
    </source>
</reference>
<keyword evidence="5" id="KW-0804">Transcription</keyword>
<dbReference type="Pfam" id="PF22381">
    <property type="entry name" value="Staph_reg_Sar_Rot"/>
    <property type="match status" value="1"/>
</dbReference>
<evidence type="ECO:0000256" key="2">
    <source>
        <dbReference type="ARBA" id="ARBA00022490"/>
    </source>
</evidence>
<dbReference type="GO" id="GO:0005737">
    <property type="term" value="C:cytoplasm"/>
    <property type="evidence" value="ECO:0007669"/>
    <property type="project" value="UniProtKB-SubCell"/>
</dbReference>
<dbReference type="AlphaFoldDB" id="A0A159Z9S4"/>
<dbReference type="Proteomes" id="UP000076128">
    <property type="component" value="Chromosome"/>
</dbReference>
<dbReference type="PATRIC" id="fig|1335048.3.peg.4448"/>
<keyword evidence="8" id="KW-1185">Reference proteome</keyword>
<dbReference type="KEGG" id="daa:AKL17_4281"/>
<dbReference type="Gene3D" id="1.10.10.10">
    <property type="entry name" value="Winged helix-like DNA-binding domain superfamily/Winged helix DNA-binding domain"/>
    <property type="match status" value="1"/>
</dbReference>
<dbReference type="GO" id="GO:0003677">
    <property type="term" value="F:DNA binding"/>
    <property type="evidence" value="ECO:0007669"/>
    <property type="project" value="UniProtKB-KW"/>
</dbReference>
<evidence type="ECO:0000259" key="6">
    <source>
        <dbReference type="PROSITE" id="PS50995"/>
    </source>
</evidence>
<keyword evidence="2" id="KW-0963">Cytoplasm</keyword>
<keyword evidence="3" id="KW-0805">Transcription regulation</keyword>
<dbReference type="InterPro" id="IPR039422">
    <property type="entry name" value="MarR/SlyA-like"/>
</dbReference>
<protein>
    <submittedName>
        <fullName evidence="7">MarR family transcriptional regulator</fullName>
    </submittedName>
</protein>
<dbReference type="InterPro" id="IPR036388">
    <property type="entry name" value="WH-like_DNA-bd_sf"/>
</dbReference>
<evidence type="ECO:0000256" key="1">
    <source>
        <dbReference type="ARBA" id="ARBA00004496"/>
    </source>
</evidence>
<dbReference type="InterPro" id="IPR055166">
    <property type="entry name" value="Transc_reg_Sar_Rot_HTH"/>
</dbReference>
<dbReference type="InterPro" id="IPR036390">
    <property type="entry name" value="WH_DNA-bd_sf"/>
</dbReference>
<proteinExistence type="predicted"/>
<dbReference type="SMART" id="SM00347">
    <property type="entry name" value="HTH_MARR"/>
    <property type="match status" value="1"/>
</dbReference>
<evidence type="ECO:0000256" key="3">
    <source>
        <dbReference type="ARBA" id="ARBA00023015"/>
    </source>
</evidence>
<dbReference type="EMBL" id="CP012661">
    <property type="protein sequence ID" value="AMY71494.1"/>
    <property type="molecule type" value="Genomic_DNA"/>
</dbReference>
<evidence type="ECO:0000313" key="7">
    <source>
        <dbReference type="EMBL" id="AMY71494.1"/>
    </source>
</evidence>
<dbReference type="PRINTS" id="PR00598">
    <property type="entry name" value="HTHMARR"/>
</dbReference>
<accession>A0A159Z9S4</accession>
<dbReference type="STRING" id="1335048.AKL17_4281"/>
<dbReference type="PANTHER" id="PTHR33164">
    <property type="entry name" value="TRANSCRIPTIONAL REGULATOR, MARR FAMILY"/>
    <property type="match status" value="1"/>
</dbReference>
<organism evidence="7 8">
    <name type="scientific">Frigidibacter mobilis</name>
    <dbReference type="NCBI Taxonomy" id="1335048"/>
    <lineage>
        <taxon>Bacteria</taxon>
        <taxon>Pseudomonadati</taxon>
        <taxon>Pseudomonadota</taxon>
        <taxon>Alphaproteobacteria</taxon>
        <taxon>Rhodobacterales</taxon>
        <taxon>Paracoccaceae</taxon>
        <taxon>Frigidibacter</taxon>
    </lineage>
</organism>
<dbReference type="FunFam" id="1.10.10.10:FF:000163">
    <property type="entry name" value="MarR family transcriptional regulator"/>
    <property type="match status" value="1"/>
</dbReference>
<comment type="subcellular location">
    <subcellularLocation>
        <location evidence="1">Cytoplasm</location>
    </subcellularLocation>
</comment>
<name>A0A159Z9S4_9RHOB</name>